<evidence type="ECO:0000256" key="1">
    <source>
        <dbReference type="SAM" id="MobiDB-lite"/>
    </source>
</evidence>
<evidence type="ECO:0000313" key="2">
    <source>
        <dbReference type="EMBL" id="VDK47944.1"/>
    </source>
</evidence>
<protein>
    <submittedName>
        <fullName evidence="2">Uncharacterized protein</fullName>
    </submittedName>
</protein>
<evidence type="ECO:0000313" key="3">
    <source>
        <dbReference type="Proteomes" id="UP000267096"/>
    </source>
</evidence>
<accession>A0A3P6RTP8</accession>
<keyword evidence="3" id="KW-1185">Reference proteome</keyword>
<reference evidence="2 3" key="1">
    <citation type="submission" date="2018-11" db="EMBL/GenBank/DDBJ databases">
        <authorList>
            <consortium name="Pathogen Informatics"/>
        </authorList>
    </citation>
    <scope>NUCLEOTIDE SEQUENCE [LARGE SCALE GENOMIC DNA]</scope>
</reference>
<dbReference type="EMBL" id="UYRR01031232">
    <property type="protein sequence ID" value="VDK47944.1"/>
    <property type="molecule type" value="Genomic_DNA"/>
</dbReference>
<organism evidence="2 3">
    <name type="scientific">Anisakis simplex</name>
    <name type="common">Herring worm</name>
    <dbReference type="NCBI Taxonomy" id="6269"/>
    <lineage>
        <taxon>Eukaryota</taxon>
        <taxon>Metazoa</taxon>
        <taxon>Ecdysozoa</taxon>
        <taxon>Nematoda</taxon>
        <taxon>Chromadorea</taxon>
        <taxon>Rhabditida</taxon>
        <taxon>Spirurina</taxon>
        <taxon>Ascaridomorpha</taxon>
        <taxon>Ascaridoidea</taxon>
        <taxon>Anisakidae</taxon>
        <taxon>Anisakis</taxon>
        <taxon>Anisakis simplex complex</taxon>
    </lineage>
</organism>
<sequence>MLTARLRARSPSSGGVLESSTPYRLELIPSAHFLKSISVAKLISERDFKTKTNASVAPSSIDTSGLSGGLGATLAGSPHTAAAAAAAAAVASVGLPPLNVIQQLAFPYCFDVNSATQATAVDQSTAPANTIIPQSTTTNVNLSAQNAITQLNMFNAPSTINSSLLNQFSTFCHYTATQMAATAAAAQMLQQHSHNQLQTQNNAIKQNNSRNNFEANFISKR</sequence>
<gene>
    <name evidence="2" type="ORF">ASIM_LOCUS12688</name>
</gene>
<name>A0A3P6RTP8_ANISI</name>
<dbReference type="Proteomes" id="UP000267096">
    <property type="component" value="Unassembled WGS sequence"/>
</dbReference>
<proteinExistence type="predicted"/>
<dbReference type="AlphaFoldDB" id="A0A3P6RTP8"/>
<feature type="region of interest" description="Disordered" evidence="1">
    <location>
        <begin position="201"/>
        <end position="221"/>
    </location>
</feature>
<feature type="compositionally biased region" description="Polar residues" evidence="1">
    <location>
        <begin position="201"/>
        <end position="214"/>
    </location>
</feature>